<dbReference type="RefSeq" id="WP_146766767.1">
    <property type="nucleotide sequence ID" value="NZ_PYAC01000043.1"/>
</dbReference>
<gene>
    <name evidence="1" type="ORF">MED15_06372</name>
</gene>
<protein>
    <submittedName>
        <fullName evidence="1">55.5 kDa and 49.5 kDa sporulation protein</fullName>
    </submittedName>
</protein>
<evidence type="ECO:0000313" key="2">
    <source>
        <dbReference type="Proteomes" id="UP000249045"/>
    </source>
</evidence>
<evidence type="ECO:0000313" key="1">
    <source>
        <dbReference type="EMBL" id="RAO08908.1"/>
    </source>
</evidence>
<sequence length="452" mass="48340">MARPVTNAAFEGLLLAAGYGNAHAAFARQLNHAGRNEGAWRYDAASVYWWLRGRRPGEHVQAAMAETLARKLGRSVGVTELGFGAAESISMCVYPATVDGAIDTAELIWTRLAKRLSQQDSGVFDSGKALEAALCWRYDLPDKAVSRSGRQQVTSTDVQSLYALADHFTDLDRRHGSGSPRTRAVMADFLVRQVSPMLQGTYTDAVGRDLMRAAATLSGQLAFMSYDAGEHAVAQHHVTLGLRLAKAAHDRLYGAHLLANLATQAVFLGHAREAARLVEAAIDGASRAPAAVLARLHATAATAYGQSGERRACQLALARAERALDRAATDSGPGWVGYFSPAHLAGAALRCLGDLHLYTQALRHAPDALNLDSQNTRTRALHTALIAMTHARAGDTDAACNWASKLGQHVVGIQSARVQQRVRELATALSPQQTSPRVNEVLHALTGVPATI</sequence>
<accession>A0ABX9CTR9</accession>
<reference evidence="1 2" key="1">
    <citation type="submission" date="2018-03" db="EMBL/GenBank/DDBJ databases">
        <title>Defining the species Micromonospora saelicesensis and Micromonospora noduli under the framework of genomics.</title>
        <authorList>
            <person name="Riesco R."/>
            <person name="Trujillo M.E."/>
        </authorList>
    </citation>
    <scope>NUCLEOTIDE SEQUENCE [LARGE SCALE GENOMIC DNA]</scope>
    <source>
        <strain evidence="1 2">MED15</strain>
    </source>
</reference>
<comment type="caution">
    <text evidence="1">The sequence shown here is derived from an EMBL/GenBank/DDBJ whole genome shotgun (WGS) entry which is preliminary data.</text>
</comment>
<proteinExistence type="predicted"/>
<keyword evidence="2" id="KW-1185">Reference proteome</keyword>
<organism evidence="1 2">
    <name type="scientific">Micromonospora noduli</name>
    <dbReference type="NCBI Taxonomy" id="709876"/>
    <lineage>
        <taxon>Bacteria</taxon>
        <taxon>Bacillati</taxon>
        <taxon>Actinomycetota</taxon>
        <taxon>Actinomycetes</taxon>
        <taxon>Micromonosporales</taxon>
        <taxon>Micromonosporaceae</taxon>
        <taxon>Micromonospora</taxon>
    </lineage>
</organism>
<name>A0ABX9CTR9_9ACTN</name>
<dbReference type="Proteomes" id="UP000249045">
    <property type="component" value="Unassembled WGS sequence"/>
</dbReference>
<dbReference type="EMBL" id="PYAC01000043">
    <property type="protein sequence ID" value="RAO08908.1"/>
    <property type="molecule type" value="Genomic_DNA"/>
</dbReference>